<dbReference type="AlphaFoldDB" id="A0A520XFC3"/>
<gene>
    <name evidence="1" type="ORF">EVJ48_02885</name>
</gene>
<accession>A0A520XFC3</accession>
<evidence type="ECO:0000313" key="1">
    <source>
        <dbReference type="EMBL" id="RZV39884.1"/>
    </source>
</evidence>
<protein>
    <submittedName>
        <fullName evidence="1">Uncharacterized protein</fullName>
    </submittedName>
</protein>
<evidence type="ECO:0000313" key="2">
    <source>
        <dbReference type="Proteomes" id="UP000322454"/>
    </source>
</evidence>
<dbReference type="EMBL" id="SHMQ01000005">
    <property type="protein sequence ID" value="RZV39884.1"/>
    <property type="molecule type" value="Genomic_DNA"/>
</dbReference>
<proteinExistence type="predicted"/>
<reference evidence="1 2" key="1">
    <citation type="submission" date="2019-01" db="EMBL/GenBank/DDBJ databases">
        <title>Insights into ecological role of a new deltaproteobacterial order Candidatus Sinidesulfobacterales (Sva0485) by metagenomics and metatranscriptomics.</title>
        <authorList>
            <person name="Tan S."/>
            <person name="Liu J."/>
            <person name="Fang Y."/>
            <person name="Hedlund B."/>
            <person name="Lian Z.-H."/>
            <person name="Huang L.-Y."/>
            <person name="Li J.-T."/>
            <person name="Huang L.-N."/>
            <person name="Li W.-J."/>
            <person name="Jiang H.-C."/>
            <person name="Dong H.-L."/>
            <person name="Shu W.-S."/>
        </authorList>
    </citation>
    <scope>NUCLEOTIDE SEQUENCE [LARGE SCALE GENOMIC DNA]</scope>
    <source>
        <strain evidence="1">AP4</strain>
    </source>
</reference>
<comment type="caution">
    <text evidence="1">The sequence shown here is derived from an EMBL/GenBank/DDBJ whole genome shotgun (WGS) entry which is preliminary data.</text>
</comment>
<organism evidence="1 2">
    <name type="scientific">Candidatus Acidulodesulfobacterium acidiphilum</name>
    <dbReference type="NCBI Taxonomy" id="2597224"/>
    <lineage>
        <taxon>Bacteria</taxon>
        <taxon>Deltaproteobacteria</taxon>
        <taxon>Candidatus Acidulodesulfobacterales</taxon>
        <taxon>Candidatus Acidulodesulfobacterium</taxon>
    </lineage>
</organism>
<name>A0A520XFC3_9DELT</name>
<dbReference type="Proteomes" id="UP000322454">
    <property type="component" value="Unassembled WGS sequence"/>
</dbReference>
<sequence>MKEEINYEEINYIREKYKGFYLYFDLMDCVEKVNYLLLPEDELSFLYECRKRYENEWYKFF</sequence>